<feature type="region of interest" description="Disordered" evidence="1">
    <location>
        <begin position="258"/>
        <end position="308"/>
    </location>
</feature>
<evidence type="ECO:0000259" key="2">
    <source>
        <dbReference type="Pfam" id="PF14028"/>
    </source>
</evidence>
<sequence length="446" mass="47558">MTATPTHPSDAEHHRPDAAAAKPDARPRRPDAASDGARPHRPDGAPGAVPPLRSGGAPDVARLDAENRWVSAHLFHFGDLDPLITGVVDPVTRELVADGTIRRAFFLRYWEGGQHVRLRLEVPDPARQQCVRDLVRERAAAHFAGHPSPEVDPAAYRAFAAAMARGERRADYDERLHPPGTVAFIGYRPEYEAYGDAACVAAAERHFAVSSRLALDVLGAGTDMGRRTAIGLAALTMAIAACEPDLPSAAHRLATATRAFDPPPTTHPPATDARAPVTPPIGAVPFGTPAEAAPPGPMPGIRSEVVSSGTGPRTLAEAAFSGVTAAMEEDWRRREKALLAQTRRLWDAPESAGGLLAAWASSLRALRDDLDALHAEGRCAPRDSGSPHALLALAAPPERRTVSLILMRCVHLFHNRLGLRAGAEQHTTFLAGRAVAGLADPRRWSP</sequence>
<evidence type="ECO:0000313" key="4">
    <source>
        <dbReference type="Proteomes" id="UP000190797"/>
    </source>
</evidence>
<dbReference type="Proteomes" id="UP000190797">
    <property type="component" value="Chromosome"/>
</dbReference>
<dbReference type="KEGG" id="noa:BKM31_08190"/>
<feature type="compositionally biased region" description="Basic and acidic residues" evidence="1">
    <location>
        <begin position="9"/>
        <end position="43"/>
    </location>
</feature>
<feature type="region of interest" description="Disordered" evidence="1">
    <location>
        <begin position="1"/>
        <end position="59"/>
    </location>
</feature>
<dbReference type="STRING" id="1909395.BKM31_08190"/>
<keyword evidence="4" id="KW-1185">Reference proteome</keyword>
<evidence type="ECO:0000256" key="1">
    <source>
        <dbReference type="SAM" id="MobiDB-lite"/>
    </source>
</evidence>
<dbReference type="RefSeq" id="WP_080037579.1">
    <property type="nucleotide sequence ID" value="NZ_CP017717.1"/>
</dbReference>
<name>A0A1U9ZU28_9ACTN</name>
<dbReference type="EMBL" id="CP017717">
    <property type="protein sequence ID" value="AQZ61456.1"/>
    <property type="molecule type" value="Genomic_DNA"/>
</dbReference>
<accession>A0A1U9ZU28</accession>
<reference evidence="4" key="1">
    <citation type="journal article" date="2017" name="Med. Chem. Commun.">
        <title>Nonomuraea sp. ATCC 55076 harbours the largest actinomycete chromosome to date and the kistamicin biosynthetic gene cluster.</title>
        <authorList>
            <person name="Nazari B."/>
            <person name="Forneris C.C."/>
            <person name="Gibson M.I."/>
            <person name="Moon K."/>
            <person name="Schramma K.R."/>
            <person name="Seyedsayamdost M.R."/>
        </authorList>
    </citation>
    <scope>NUCLEOTIDE SEQUENCE [LARGE SCALE GENOMIC DNA]</scope>
    <source>
        <strain evidence="4">ATCC 55076</strain>
    </source>
</reference>
<dbReference type="InterPro" id="IPR023809">
    <property type="entry name" value="Thiopep_bacteriocin_synth_dom"/>
</dbReference>
<protein>
    <recommendedName>
        <fullName evidence="2">Thiopeptide-type bacteriocin biosynthesis domain-containing protein</fullName>
    </recommendedName>
</protein>
<organism evidence="3 4">
    <name type="scientific">[Actinomadura] parvosata subsp. kistnae</name>
    <dbReference type="NCBI Taxonomy" id="1909395"/>
    <lineage>
        <taxon>Bacteria</taxon>
        <taxon>Bacillati</taxon>
        <taxon>Actinomycetota</taxon>
        <taxon>Actinomycetes</taxon>
        <taxon>Streptosporangiales</taxon>
        <taxon>Streptosporangiaceae</taxon>
        <taxon>Nonomuraea</taxon>
    </lineage>
</organism>
<dbReference type="Pfam" id="PF14028">
    <property type="entry name" value="Lant_dehydr_C"/>
    <property type="match status" value="1"/>
</dbReference>
<dbReference type="AlphaFoldDB" id="A0A1U9ZU28"/>
<gene>
    <name evidence="3" type="ORF">BKM31_08190</name>
</gene>
<feature type="domain" description="Thiopeptide-type bacteriocin biosynthesis" evidence="2">
    <location>
        <begin position="69"/>
        <end position="249"/>
    </location>
</feature>
<evidence type="ECO:0000313" key="3">
    <source>
        <dbReference type="EMBL" id="AQZ61456.1"/>
    </source>
</evidence>
<proteinExistence type="predicted"/>
<dbReference type="OrthoDB" id="3607295at2"/>